<dbReference type="GO" id="GO:0003700">
    <property type="term" value="F:DNA-binding transcription factor activity"/>
    <property type="evidence" value="ECO:0007669"/>
    <property type="project" value="InterPro"/>
</dbReference>
<dbReference type="SMART" id="SM00028">
    <property type="entry name" value="TPR"/>
    <property type="match status" value="3"/>
</dbReference>
<evidence type="ECO:0000313" key="9">
    <source>
        <dbReference type="Proteomes" id="UP000184432"/>
    </source>
</evidence>
<dbReference type="InterPro" id="IPR009057">
    <property type="entry name" value="Homeodomain-like_sf"/>
</dbReference>
<feature type="repeat" description="TPR" evidence="3">
    <location>
        <begin position="155"/>
        <end position="188"/>
    </location>
</feature>
<evidence type="ECO:0000256" key="1">
    <source>
        <dbReference type="ARBA" id="ARBA00023015"/>
    </source>
</evidence>
<keyword evidence="2" id="KW-0804">Transcription</keyword>
<dbReference type="SMART" id="SM00342">
    <property type="entry name" value="HTH_ARAC"/>
    <property type="match status" value="1"/>
</dbReference>
<dbReference type="OrthoDB" id="5295174at2"/>
<feature type="domain" description="HTH araC/xylS-type" evidence="7">
    <location>
        <begin position="458"/>
        <end position="566"/>
    </location>
</feature>
<evidence type="ECO:0000256" key="5">
    <source>
        <dbReference type="SAM" id="Phobius"/>
    </source>
</evidence>
<name>A0A1M6D5G2_9FLAO</name>
<keyword evidence="3" id="KW-0802">TPR repeat</keyword>
<dbReference type="Gene3D" id="1.10.10.60">
    <property type="entry name" value="Homeodomain-like"/>
    <property type="match status" value="2"/>
</dbReference>
<keyword evidence="1" id="KW-0805">Transcription regulation</keyword>
<evidence type="ECO:0000256" key="4">
    <source>
        <dbReference type="SAM" id="Coils"/>
    </source>
</evidence>
<keyword evidence="4" id="KW-0175">Coiled coil</keyword>
<keyword evidence="6" id="KW-0732">Signal</keyword>
<organism evidence="8 9">
    <name type="scientific">Aquimarina spongiae</name>
    <dbReference type="NCBI Taxonomy" id="570521"/>
    <lineage>
        <taxon>Bacteria</taxon>
        <taxon>Pseudomonadati</taxon>
        <taxon>Bacteroidota</taxon>
        <taxon>Flavobacteriia</taxon>
        <taxon>Flavobacteriales</taxon>
        <taxon>Flavobacteriaceae</taxon>
        <taxon>Aquimarina</taxon>
    </lineage>
</organism>
<dbReference type="RefSeq" id="WP_073315224.1">
    <property type="nucleotide sequence ID" value="NZ_FQYP01000002.1"/>
</dbReference>
<dbReference type="Gene3D" id="1.25.40.10">
    <property type="entry name" value="Tetratricopeptide repeat domain"/>
    <property type="match status" value="1"/>
</dbReference>
<dbReference type="SUPFAM" id="SSF46689">
    <property type="entry name" value="Homeodomain-like"/>
    <property type="match status" value="1"/>
</dbReference>
<feature type="chain" id="PRO_5012997201" evidence="6">
    <location>
        <begin position="23"/>
        <end position="578"/>
    </location>
</feature>
<dbReference type="PROSITE" id="PS50005">
    <property type="entry name" value="TPR"/>
    <property type="match status" value="2"/>
</dbReference>
<dbReference type="AlphaFoldDB" id="A0A1M6D5G2"/>
<dbReference type="InterPro" id="IPR019734">
    <property type="entry name" value="TPR_rpt"/>
</dbReference>
<dbReference type="STRING" id="570521.SAMN04488508_102441"/>
<feature type="repeat" description="TPR" evidence="3">
    <location>
        <begin position="115"/>
        <end position="148"/>
    </location>
</feature>
<evidence type="ECO:0000256" key="6">
    <source>
        <dbReference type="SAM" id="SignalP"/>
    </source>
</evidence>
<protein>
    <submittedName>
        <fullName evidence="8">Two-component response regulator, YesN/AraC family, consists of REC and AraC-type DNA-binding domains</fullName>
    </submittedName>
</protein>
<keyword evidence="5" id="KW-0472">Membrane</keyword>
<evidence type="ECO:0000259" key="7">
    <source>
        <dbReference type="PROSITE" id="PS01124"/>
    </source>
</evidence>
<dbReference type="InterPro" id="IPR011990">
    <property type="entry name" value="TPR-like_helical_dom_sf"/>
</dbReference>
<reference evidence="9" key="1">
    <citation type="submission" date="2016-11" db="EMBL/GenBank/DDBJ databases">
        <authorList>
            <person name="Varghese N."/>
            <person name="Submissions S."/>
        </authorList>
    </citation>
    <scope>NUCLEOTIDE SEQUENCE [LARGE SCALE GENOMIC DNA]</scope>
    <source>
        <strain evidence="9">DSM 22623</strain>
    </source>
</reference>
<feature type="signal peptide" evidence="6">
    <location>
        <begin position="1"/>
        <end position="22"/>
    </location>
</feature>
<keyword evidence="5" id="KW-0812">Transmembrane</keyword>
<dbReference type="Proteomes" id="UP000184432">
    <property type="component" value="Unassembled WGS sequence"/>
</dbReference>
<evidence type="ECO:0000256" key="2">
    <source>
        <dbReference type="ARBA" id="ARBA00023163"/>
    </source>
</evidence>
<dbReference type="InterPro" id="IPR018060">
    <property type="entry name" value="HTH_AraC"/>
</dbReference>
<keyword evidence="5" id="KW-1133">Transmembrane helix</keyword>
<accession>A0A1M6D5G2</accession>
<feature type="coiled-coil region" evidence="4">
    <location>
        <begin position="417"/>
        <end position="470"/>
    </location>
</feature>
<dbReference type="SUPFAM" id="SSF48452">
    <property type="entry name" value="TPR-like"/>
    <property type="match status" value="1"/>
</dbReference>
<dbReference type="EMBL" id="FQYP01000002">
    <property type="protein sequence ID" value="SHI68371.1"/>
    <property type="molecule type" value="Genomic_DNA"/>
</dbReference>
<evidence type="ECO:0000313" key="8">
    <source>
        <dbReference type="EMBL" id="SHI68371.1"/>
    </source>
</evidence>
<sequence length="578" mass="68886">MNKIARIARLLVLLWCSNLTFSQSLDEHFVVPDSLKPFSYEEVLKKFWGSYEDTAKAIPYLKTCLAKAVQANDSLKMAEIYARVYFYEENDSLKLEFLNKSISLSKNLVHTLYPAFPYSSKGNFYLEKWDYENALDNYLKALDYAKKSKNESFQYMVEYNIGLIKSELGKHQEALQIFRKSREYEEKRGIRDTIDYLDIMVHLTESYTKNNKIDSSDYYIARTFSSLNYYDENLYYQLLLNQGVNFYCKKEYLNAEKTLIVTLPYLKKIEDKAFLVKAYYYLGKIKESLVDHEESIFFYKRIDSVFNYTQFIVPEVREGYLFLINNYKAEQDFENQLFYVDRLLKFDSIMRKNNTQVNEKLVKQYDTAKLLAEKEKLIEVVYTKNSNFKLYIWILVGIVFGVTILFYYQFQKRKLYAQRFNALMKEQNRRREKMAKESVINAKTEEIKKLKIAEEIKTDILAKIEKFEANKEFLEPNITTNSLATQFKTNSKYVSRIVNIYKEKNFTNYINDLRVEYLIEELKTNKKFRNYTIKAISSEIGFNTTEAFSKYFHKKTGLYPSYFIKRITEYEDELEVPA</sequence>
<dbReference type="PANTHER" id="PTHR10098">
    <property type="entry name" value="RAPSYN-RELATED"/>
    <property type="match status" value="1"/>
</dbReference>
<dbReference type="GO" id="GO:0043565">
    <property type="term" value="F:sequence-specific DNA binding"/>
    <property type="evidence" value="ECO:0007669"/>
    <property type="project" value="InterPro"/>
</dbReference>
<keyword evidence="9" id="KW-1185">Reference proteome</keyword>
<proteinExistence type="predicted"/>
<gene>
    <name evidence="8" type="ORF">SAMN04488508_102441</name>
</gene>
<dbReference type="Pfam" id="PF12833">
    <property type="entry name" value="HTH_18"/>
    <property type="match status" value="1"/>
</dbReference>
<keyword evidence="8" id="KW-0238">DNA-binding</keyword>
<dbReference type="PROSITE" id="PS01124">
    <property type="entry name" value="HTH_ARAC_FAMILY_2"/>
    <property type="match status" value="1"/>
</dbReference>
<evidence type="ECO:0000256" key="3">
    <source>
        <dbReference type="PROSITE-ProRule" id="PRU00339"/>
    </source>
</evidence>
<feature type="transmembrane region" description="Helical" evidence="5">
    <location>
        <begin position="390"/>
        <end position="410"/>
    </location>
</feature>